<dbReference type="Pfam" id="PF13858">
    <property type="entry name" value="DUF4199"/>
    <property type="match status" value="1"/>
</dbReference>
<gene>
    <name evidence="2" type="ORF">CWE23_07755</name>
</gene>
<accession>A0AA94EE43</accession>
<organism evidence="2 3">
    <name type="scientific">Idiomarina aquatica</name>
    <dbReference type="NCBI Taxonomy" id="1327752"/>
    <lineage>
        <taxon>Bacteria</taxon>
        <taxon>Pseudomonadati</taxon>
        <taxon>Pseudomonadota</taxon>
        <taxon>Gammaproteobacteria</taxon>
        <taxon>Alteromonadales</taxon>
        <taxon>Idiomarinaceae</taxon>
        <taxon>Idiomarina</taxon>
    </lineage>
</organism>
<dbReference type="RefSeq" id="WP_126819932.1">
    <property type="nucleotide sequence ID" value="NZ_PIPS01000002.1"/>
</dbReference>
<keyword evidence="1" id="KW-0472">Membrane</keyword>
<evidence type="ECO:0000313" key="3">
    <source>
        <dbReference type="Proteomes" id="UP000286680"/>
    </source>
</evidence>
<evidence type="ECO:0000256" key="1">
    <source>
        <dbReference type="SAM" id="Phobius"/>
    </source>
</evidence>
<name>A0AA94EE43_9GAMM</name>
<feature type="transmembrane region" description="Helical" evidence="1">
    <location>
        <begin position="132"/>
        <end position="151"/>
    </location>
</feature>
<dbReference type="InterPro" id="IPR025250">
    <property type="entry name" value="DUF4199"/>
</dbReference>
<keyword evidence="1" id="KW-0812">Transmembrane</keyword>
<dbReference type="EMBL" id="PIPS01000002">
    <property type="protein sequence ID" value="RUO43242.1"/>
    <property type="molecule type" value="Genomic_DNA"/>
</dbReference>
<feature type="transmembrane region" description="Helical" evidence="1">
    <location>
        <begin position="33"/>
        <end position="53"/>
    </location>
</feature>
<evidence type="ECO:0000313" key="2">
    <source>
        <dbReference type="EMBL" id="RUO43242.1"/>
    </source>
</evidence>
<dbReference type="Proteomes" id="UP000286680">
    <property type="component" value="Unassembled WGS sequence"/>
</dbReference>
<dbReference type="AlphaFoldDB" id="A0AA94EE43"/>
<protein>
    <submittedName>
        <fullName evidence="2">DUF4199 domain-containing protein</fullName>
    </submittedName>
</protein>
<keyword evidence="1" id="KW-1133">Transmembrane helix</keyword>
<sequence length="154" mass="17168">MKEIKWGLVFAVAIIIWMLIERASGLHSDNIEYHAIVTNLFAVVAIVIYILALRDKRSSLPDGKMSWRQGFVSGLKISVVVAVLSPLVQLLVHSVISPEFFPNMREYAVTSGMMSETRANQYFSLLTYSFQSAVWALGMGVITSAVVAVFLKRQ</sequence>
<feature type="transmembrane region" description="Helical" evidence="1">
    <location>
        <begin position="74"/>
        <end position="96"/>
    </location>
</feature>
<keyword evidence="3" id="KW-1185">Reference proteome</keyword>
<reference evidence="3" key="1">
    <citation type="journal article" date="2018" name="Front. Microbiol.">
        <title>Genome-Based Analysis Reveals the Taxonomy and Diversity of the Family Idiomarinaceae.</title>
        <authorList>
            <person name="Liu Y."/>
            <person name="Lai Q."/>
            <person name="Shao Z."/>
        </authorList>
    </citation>
    <scope>NUCLEOTIDE SEQUENCE [LARGE SCALE GENOMIC DNA]</scope>
    <source>
        <strain evidence="3">SN-14</strain>
    </source>
</reference>
<comment type="caution">
    <text evidence="2">The sequence shown here is derived from an EMBL/GenBank/DDBJ whole genome shotgun (WGS) entry which is preliminary data.</text>
</comment>
<proteinExistence type="predicted"/>